<evidence type="ECO:0000256" key="5">
    <source>
        <dbReference type="ARBA" id="ARBA00023235"/>
    </source>
</evidence>
<dbReference type="InterPro" id="IPR011545">
    <property type="entry name" value="DEAD/DEAH_box_helicase_dom"/>
</dbReference>
<evidence type="ECO:0000256" key="7">
    <source>
        <dbReference type="ARBA" id="ARBA00034808"/>
    </source>
</evidence>
<dbReference type="Pfam" id="PF00270">
    <property type="entry name" value="DEAD"/>
    <property type="match status" value="1"/>
</dbReference>
<dbReference type="GO" id="GO:0005694">
    <property type="term" value="C:chromosome"/>
    <property type="evidence" value="ECO:0007669"/>
    <property type="project" value="TreeGrafter"/>
</dbReference>
<dbReference type="InterPro" id="IPR027417">
    <property type="entry name" value="P-loop_NTPase"/>
</dbReference>
<accession>A0A9W9ZVU0</accession>
<dbReference type="GO" id="GO:0005524">
    <property type="term" value="F:ATP binding"/>
    <property type="evidence" value="ECO:0007669"/>
    <property type="project" value="InterPro"/>
</dbReference>
<keyword evidence="3" id="KW-0347">Helicase</keyword>
<gene>
    <name evidence="9" type="ORF">OS493_037655</name>
</gene>
<dbReference type="Gene3D" id="3.40.50.300">
    <property type="entry name" value="P-loop containing nucleotide triphosphate hydrolases"/>
    <property type="match status" value="2"/>
</dbReference>
<dbReference type="NCBIfam" id="TIGR00614">
    <property type="entry name" value="recQ_fam"/>
    <property type="match status" value="1"/>
</dbReference>
<keyword evidence="4" id="KW-0238">DNA-binding</keyword>
<dbReference type="GO" id="GO:0043138">
    <property type="term" value="F:3'-5' DNA helicase activity"/>
    <property type="evidence" value="ECO:0007669"/>
    <property type="project" value="UniProtKB-EC"/>
</dbReference>
<dbReference type="EC" id="5.6.2.4" evidence="7"/>
<keyword evidence="5" id="KW-0413">Isomerase</keyword>
<evidence type="ECO:0000256" key="3">
    <source>
        <dbReference type="ARBA" id="ARBA00022806"/>
    </source>
</evidence>
<keyword evidence="10" id="KW-1185">Reference proteome</keyword>
<comment type="caution">
    <text evidence="9">The sequence shown here is derived from an EMBL/GenBank/DDBJ whole genome shotgun (WGS) entry which is preliminary data.</text>
</comment>
<sequence>MVQERLMHLKDPSALVYQTFTIEHNGECVDMVATHEKEAAKLFGLYLWHKGALNWLEEGNKPVIIHVRNTLISSTFSLWRDKEKIYTEATFYKKFQSSLPPTPVPETPPIHAAIMQEVPDAVAKGDEPLHVLKTIFGYESFREGQQEAIQAIVEDKDCVILMPTGGGKSLIFTIAAILKQGLTVVIEPLKFLMEEQVAALREKGVSAFYFNSSLTDTEMDFVIHSLNRFRSQYVMLFTSPECIFNVRLQNVLSNWKDSSRLAFIAIDEAHCIDSWGVGFRPDYTRLGELKKYGTVMAALTGTATPHTLQVLIDSLKLQQCTVIKTSFLRENLFIEVLEKKDNAKKQVATIIHEKFQNNCGIVYCARRQDAVDMAQELKKHNISVTYVHGTLSDTDRKKK</sequence>
<dbReference type="EMBL" id="MU825470">
    <property type="protein sequence ID" value="KAJ7388430.1"/>
    <property type="molecule type" value="Genomic_DNA"/>
</dbReference>
<dbReference type="PANTHER" id="PTHR13710">
    <property type="entry name" value="DNA HELICASE RECQ FAMILY MEMBER"/>
    <property type="match status" value="1"/>
</dbReference>
<evidence type="ECO:0000256" key="2">
    <source>
        <dbReference type="ARBA" id="ARBA00022801"/>
    </source>
</evidence>
<dbReference type="GO" id="GO:0005737">
    <property type="term" value="C:cytoplasm"/>
    <property type="evidence" value="ECO:0007669"/>
    <property type="project" value="TreeGrafter"/>
</dbReference>
<proteinExistence type="inferred from homology"/>
<evidence type="ECO:0000256" key="4">
    <source>
        <dbReference type="ARBA" id="ARBA00023125"/>
    </source>
</evidence>
<keyword evidence="3" id="KW-0067">ATP-binding</keyword>
<organism evidence="9 10">
    <name type="scientific">Desmophyllum pertusum</name>
    <dbReference type="NCBI Taxonomy" id="174260"/>
    <lineage>
        <taxon>Eukaryota</taxon>
        <taxon>Metazoa</taxon>
        <taxon>Cnidaria</taxon>
        <taxon>Anthozoa</taxon>
        <taxon>Hexacorallia</taxon>
        <taxon>Scleractinia</taxon>
        <taxon>Caryophylliina</taxon>
        <taxon>Caryophylliidae</taxon>
        <taxon>Desmophyllum</taxon>
    </lineage>
</organism>
<dbReference type="InterPro" id="IPR014001">
    <property type="entry name" value="Helicase_ATP-bd"/>
</dbReference>
<dbReference type="SUPFAM" id="SSF52540">
    <property type="entry name" value="P-loop containing nucleoside triphosphate hydrolases"/>
    <property type="match status" value="2"/>
</dbReference>
<dbReference type="PROSITE" id="PS51192">
    <property type="entry name" value="HELICASE_ATP_BIND_1"/>
    <property type="match status" value="1"/>
</dbReference>
<dbReference type="AlphaFoldDB" id="A0A9W9ZVU0"/>
<feature type="domain" description="Helicase ATP-binding" evidence="8">
    <location>
        <begin position="149"/>
        <end position="323"/>
    </location>
</feature>
<dbReference type="PANTHER" id="PTHR13710:SF105">
    <property type="entry name" value="ATP-DEPENDENT DNA HELICASE Q1"/>
    <property type="match status" value="1"/>
</dbReference>
<evidence type="ECO:0000313" key="9">
    <source>
        <dbReference type="EMBL" id="KAJ7388430.1"/>
    </source>
</evidence>
<dbReference type="GO" id="GO:0006281">
    <property type="term" value="P:DNA repair"/>
    <property type="evidence" value="ECO:0007669"/>
    <property type="project" value="TreeGrafter"/>
</dbReference>
<dbReference type="CDD" id="cd17920">
    <property type="entry name" value="DEXHc_RecQ"/>
    <property type="match status" value="1"/>
</dbReference>
<evidence type="ECO:0000259" key="8">
    <source>
        <dbReference type="PROSITE" id="PS51192"/>
    </source>
</evidence>
<evidence type="ECO:0000256" key="1">
    <source>
        <dbReference type="ARBA" id="ARBA00005446"/>
    </source>
</evidence>
<protein>
    <recommendedName>
        <fullName evidence="7">DNA 3'-5' helicase</fullName>
        <ecNumber evidence="7">5.6.2.4</ecNumber>
    </recommendedName>
</protein>
<dbReference type="SMART" id="SM00487">
    <property type="entry name" value="DEXDc"/>
    <property type="match status" value="1"/>
</dbReference>
<evidence type="ECO:0000313" key="10">
    <source>
        <dbReference type="Proteomes" id="UP001163046"/>
    </source>
</evidence>
<reference evidence="9" key="1">
    <citation type="submission" date="2023-01" db="EMBL/GenBank/DDBJ databases">
        <title>Genome assembly of the deep-sea coral Lophelia pertusa.</title>
        <authorList>
            <person name="Herrera S."/>
            <person name="Cordes E."/>
        </authorList>
    </citation>
    <scope>NUCLEOTIDE SEQUENCE</scope>
    <source>
        <strain evidence="9">USNM1676648</strain>
        <tissue evidence="9">Polyp</tissue>
    </source>
</reference>
<dbReference type="Proteomes" id="UP001163046">
    <property type="component" value="Unassembled WGS sequence"/>
</dbReference>
<comment type="similarity">
    <text evidence="1">Belongs to the helicase family. RecQ subfamily.</text>
</comment>
<dbReference type="GO" id="GO:0016787">
    <property type="term" value="F:hydrolase activity"/>
    <property type="evidence" value="ECO:0007669"/>
    <property type="project" value="UniProtKB-KW"/>
</dbReference>
<dbReference type="OrthoDB" id="5980046at2759"/>
<dbReference type="GO" id="GO:0009378">
    <property type="term" value="F:four-way junction helicase activity"/>
    <property type="evidence" value="ECO:0007669"/>
    <property type="project" value="TreeGrafter"/>
</dbReference>
<keyword evidence="3" id="KW-0547">Nucleotide-binding</keyword>
<dbReference type="GO" id="GO:0006310">
    <property type="term" value="P:DNA recombination"/>
    <property type="evidence" value="ECO:0007669"/>
    <property type="project" value="InterPro"/>
</dbReference>
<comment type="catalytic activity">
    <reaction evidence="6">
        <text>Couples ATP hydrolysis with the unwinding of duplex DNA by translocating in the 3'-5' direction.</text>
        <dbReference type="EC" id="5.6.2.4"/>
    </reaction>
</comment>
<name>A0A9W9ZVU0_9CNID</name>
<keyword evidence="2" id="KW-0378">Hydrolase</keyword>
<dbReference type="GO" id="GO:0003677">
    <property type="term" value="F:DNA binding"/>
    <property type="evidence" value="ECO:0007669"/>
    <property type="project" value="UniProtKB-KW"/>
</dbReference>
<dbReference type="InterPro" id="IPR004589">
    <property type="entry name" value="DNA_helicase_ATP-dep_RecQ"/>
</dbReference>
<evidence type="ECO:0000256" key="6">
    <source>
        <dbReference type="ARBA" id="ARBA00034617"/>
    </source>
</evidence>